<name>A0A818WLR5_9BILA</name>
<accession>A0A818WLR5</accession>
<comment type="caution">
    <text evidence="2">The sequence shown here is derived from an EMBL/GenBank/DDBJ whole genome shotgun (WGS) entry which is preliminary data.</text>
</comment>
<proteinExistence type="predicted"/>
<sequence>MHDIKAYIEAEDDFPQSFRYNVEIYNHKYNKYIRLNDDYVFQHQPFSSIDIMVDGQRAVSIPQHIELKVTWKQINNNCERETIRQSISHIVSDEDSNFGKDNEYQLNSVKETSDVNCPNIHSSVVTNGEENLVPLLSSGIVTNFDDLPEYFPEGSDLSVSLELDPLINNNFEDFDESSESSVQVPPSELNPLNIDVQVASAPVNCLSSSKRSSTELTNNTYQSMSDSGTTSHPGGKKVLTISSKYYHISEELFNKLMEIKFYFSENVNPDQRRYGKCDVFGKLDSEQPKASHRRLYTKGELNTTEIVSYPKLKLAIPFELHQNDWTITVYIITERSEITSMHYSHIEKKFLQNLNDRNAPLINPVEIKITHDDLLNGVHM</sequence>
<gene>
    <name evidence="2" type="ORF">OXD698_LOCUS14050</name>
</gene>
<evidence type="ECO:0000256" key="1">
    <source>
        <dbReference type="SAM" id="MobiDB-lite"/>
    </source>
</evidence>
<reference evidence="2" key="1">
    <citation type="submission" date="2021-02" db="EMBL/GenBank/DDBJ databases">
        <authorList>
            <person name="Nowell W R."/>
        </authorList>
    </citation>
    <scope>NUCLEOTIDE SEQUENCE</scope>
</reference>
<dbReference type="EMBL" id="CAJOAZ010000873">
    <property type="protein sequence ID" value="CAF3727412.1"/>
    <property type="molecule type" value="Genomic_DNA"/>
</dbReference>
<feature type="compositionally biased region" description="Polar residues" evidence="1">
    <location>
        <begin position="209"/>
        <end position="232"/>
    </location>
</feature>
<protein>
    <submittedName>
        <fullName evidence="2">Uncharacterized protein</fullName>
    </submittedName>
</protein>
<feature type="region of interest" description="Disordered" evidence="1">
    <location>
        <begin position="209"/>
        <end position="233"/>
    </location>
</feature>
<dbReference type="AlphaFoldDB" id="A0A818WLR5"/>
<dbReference type="Proteomes" id="UP000663844">
    <property type="component" value="Unassembled WGS sequence"/>
</dbReference>
<evidence type="ECO:0000313" key="2">
    <source>
        <dbReference type="EMBL" id="CAF3727412.1"/>
    </source>
</evidence>
<evidence type="ECO:0000313" key="3">
    <source>
        <dbReference type="Proteomes" id="UP000663844"/>
    </source>
</evidence>
<organism evidence="2 3">
    <name type="scientific">Adineta steineri</name>
    <dbReference type="NCBI Taxonomy" id="433720"/>
    <lineage>
        <taxon>Eukaryota</taxon>
        <taxon>Metazoa</taxon>
        <taxon>Spiralia</taxon>
        <taxon>Gnathifera</taxon>
        <taxon>Rotifera</taxon>
        <taxon>Eurotatoria</taxon>
        <taxon>Bdelloidea</taxon>
        <taxon>Adinetida</taxon>
        <taxon>Adinetidae</taxon>
        <taxon>Adineta</taxon>
    </lineage>
</organism>